<evidence type="ECO:0000313" key="2">
    <source>
        <dbReference type="EMBL" id="ETV72383.1"/>
    </source>
</evidence>
<reference evidence="2" key="1">
    <citation type="submission" date="2013-12" db="EMBL/GenBank/DDBJ databases">
        <title>The Genome Sequence of Aphanomyces astaci APO3.</title>
        <authorList>
            <consortium name="The Broad Institute Genomics Platform"/>
            <person name="Russ C."/>
            <person name="Tyler B."/>
            <person name="van West P."/>
            <person name="Dieguez-Uribeondo J."/>
            <person name="Young S.K."/>
            <person name="Zeng Q."/>
            <person name="Gargeya S."/>
            <person name="Fitzgerald M."/>
            <person name="Abouelleil A."/>
            <person name="Alvarado L."/>
            <person name="Chapman S.B."/>
            <person name="Gainer-Dewar J."/>
            <person name="Goldberg J."/>
            <person name="Griggs A."/>
            <person name="Gujja S."/>
            <person name="Hansen M."/>
            <person name="Howarth C."/>
            <person name="Imamovic A."/>
            <person name="Ireland A."/>
            <person name="Larimer J."/>
            <person name="McCowan C."/>
            <person name="Murphy C."/>
            <person name="Pearson M."/>
            <person name="Poon T.W."/>
            <person name="Priest M."/>
            <person name="Roberts A."/>
            <person name="Saif S."/>
            <person name="Shea T."/>
            <person name="Sykes S."/>
            <person name="Wortman J."/>
            <person name="Nusbaum C."/>
            <person name="Birren B."/>
        </authorList>
    </citation>
    <scope>NUCLEOTIDE SEQUENCE [LARGE SCALE GENOMIC DNA]</scope>
    <source>
        <strain evidence="2">APO3</strain>
    </source>
</reference>
<dbReference type="EMBL" id="KI913154">
    <property type="protein sequence ID" value="ETV72383.1"/>
    <property type="molecule type" value="Genomic_DNA"/>
</dbReference>
<sequence>MGVDGGVRNASTTFMNPFTTIGHCLYSLLDPSSINACRYTKNMRARSLVSASGDDEPHILPRPHRFGGSSSSSTCSSSSVHCRQCGISSVAPIASCISRNLE</sequence>
<accession>W4G0B5</accession>
<name>W4G0B5_APHAT</name>
<dbReference type="GeneID" id="20814523"/>
<gene>
    <name evidence="2" type="ORF">H257_12527</name>
</gene>
<dbReference type="VEuPathDB" id="FungiDB:H257_12527"/>
<evidence type="ECO:0000256" key="1">
    <source>
        <dbReference type="SAM" id="MobiDB-lite"/>
    </source>
</evidence>
<dbReference type="AlphaFoldDB" id="W4G0B5"/>
<organism evidence="2">
    <name type="scientific">Aphanomyces astaci</name>
    <name type="common">Crayfish plague agent</name>
    <dbReference type="NCBI Taxonomy" id="112090"/>
    <lineage>
        <taxon>Eukaryota</taxon>
        <taxon>Sar</taxon>
        <taxon>Stramenopiles</taxon>
        <taxon>Oomycota</taxon>
        <taxon>Saprolegniomycetes</taxon>
        <taxon>Saprolegniales</taxon>
        <taxon>Verrucalvaceae</taxon>
        <taxon>Aphanomyces</taxon>
    </lineage>
</organism>
<proteinExistence type="predicted"/>
<feature type="region of interest" description="Disordered" evidence="1">
    <location>
        <begin position="50"/>
        <end position="71"/>
    </location>
</feature>
<dbReference type="RefSeq" id="XP_009838065.1">
    <property type="nucleotide sequence ID" value="XM_009839763.1"/>
</dbReference>
<dbReference type="OrthoDB" id="10462475at2759"/>
<protein>
    <submittedName>
        <fullName evidence="2">Uncharacterized protein</fullName>
    </submittedName>
</protein>